<protein>
    <submittedName>
        <fullName evidence="5">tRNA synthetase class II (D K and N)</fullName>
    </submittedName>
</protein>
<dbReference type="AlphaFoldDB" id="A0A0G0CCF3"/>
<reference evidence="5 6" key="1">
    <citation type="journal article" date="2015" name="Nature">
        <title>rRNA introns, odd ribosomes, and small enigmatic genomes across a large radiation of phyla.</title>
        <authorList>
            <person name="Brown C.T."/>
            <person name="Hug L.A."/>
            <person name="Thomas B.C."/>
            <person name="Sharon I."/>
            <person name="Castelle C.J."/>
            <person name="Singh A."/>
            <person name="Wilkins M.J."/>
            <person name="Williams K.H."/>
            <person name="Banfield J.F."/>
        </authorList>
    </citation>
    <scope>NUCLEOTIDE SEQUENCE [LARGE SCALE GENOMIC DNA]</scope>
</reference>
<dbReference type="InterPro" id="IPR006195">
    <property type="entry name" value="aa-tRNA-synth_II"/>
</dbReference>
<organism evidence="5 6">
    <name type="scientific">Candidatus Roizmanbacteria bacterium GW2011_GWA2_35_19</name>
    <dbReference type="NCBI Taxonomy" id="1618478"/>
    <lineage>
        <taxon>Bacteria</taxon>
        <taxon>Candidatus Roizmaniibacteriota</taxon>
    </lineage>
</organism>
<dbReference type="InterPro" id="IPR004364">
    <property type="entry name" value="Aa-tRNA-synt_II"/>
</dbReference>
<dbReference type="STRING" id="1618478.UR68_C0003G0046"/>
<dbReference type="GO" id="GO:0004824">
    <property type="term" value="F:lysine-tRNA ligase activity"/>
    <property type="evidence" value="ECO:0007669"/>
    <property type="project" value="TreeGrafter"/>
</dbReference>
<sequence length="350" mass="40746">MKIKTSYNNIINYKKYLKVTEAVTNYLNQSGYLRIELPVLSPSLIPESYLEVFKTEFKYLDKKENLYLTPSPELFLKRLLAYGVGDCYYLGKSFRNSDPLATLHSYEFTMLEFYKLGVDYMGIADEVLKMLQYVSNQVESQKSLTAQAGKFKSESQNLKITYQDKTISFEKWEKITVAEAFKKYADISEKELFDQQMFLTKAQKKGYRIDGFSYGDVWSQIYTIEIEPHLGNKGYATLIYDYPKEFAALAKLNKDGKTAQRFEFYIRGVELGDCYTELTDWKEQEKRFKEEDRLRNKSRKTAHPIDNEYIEALKYGLGHCSGIAIGMERLGMIFADVVSIDRLKLINIIN</sequence>
<dbReference type="PANTHER" id="PTHR42918:SF6">
    <property type="entry name" value="ELONGATION FACTOR P--(R)-BETA-LYSINE LIGASE"/>
    <property type="match status" value="1"/>
</dbReference>
<dbReference type="GO" id="GO:0005829">
    <property type="term" value="C:cytosol"/>
    <property type="evidence" value="ECO:0007669"/>
    <property type="project" value="TreeGrafter"/>
</dbReference>
<accession>A0A0G0CCF3</accession>
<dbReference type="Proteomes" id="UP000034457">
    <property type="component" value="Unassembled WGS sequence"/>
</dbReference>
<evidence type="ECO:0000256" key="2">
    <source>
        <dbReference type="ARBA" id="ARBA00022741"/>
    </source>
</evidence>
<evidence type="ECO:0000256" key="3">
    <source>
        <dbReference type="ARBA" id="ARBA00022840"/>
    </source>
</evidence>
<evidence type="ECO:0000313" key="5">
    <source>
        <dbReference type="EMBL" id="KKP73751.1"/>
    </source>
</evidence>
<comment type="caution">
    <text evidence="5">The sequence shown here is derived from an EMBL/GenBank/DDBJ whole genome shotgun (WGS) entry which is preliminary data.</text>
</comment>
<dbReference type="SUPFAM" id="SSF55681">
    <property type="entry name" value="Class II aaRS and biotin synthetases"/>
    <property type="match status" value="1"/>
</dbReference>
<evidence type="ECO:0000259" key="4">
    <source>
        <dbReference type="PROSITE" id="PS50862"/>
    </source>
</evidence>
<dbReference type="PROSITE" id="PS50862">
    <property type="entry name" value="AA_TRNA_LIGASE_II"/>
    <property type="match status" value="1"/>
</dbReference>
<evidence type="ECO:0000313" key="6">
    <source>
        <dbReference type="Proteomes" id="UP000034457"/>
    </source>
</evidence>
<keyword evidence="3" id="KW-0067">ATP-binding</keyword>
<name>A0A0G0CCF3_9BACT</name>
<dbReference type="GO" id="GO:0000049">
    <property type="term" value="F:tRNA binding"/>
    <property type="evidence" value="ECO:0007669"/>
    <property type="project" value="TreeGrafter"/>
</dbReference>
<dbReference type="GO" id="GO:0005524">
    <property type="term" value="F:ATP binding"/>
    <property type="evidence" value="ECO:0007669"/>
    <property type="project" value="InterPro"/>
</dbReference>
<feature type="domain" description="Aminoacyl-transfer RNA synthetases class-II family profile" evidence="4">
    <location>
        <begin position="18"/>
        <end position="347"/>
    </location>
</feature>
<keyword evidence="2" id="KW-0547">Nucleotide-binding</keyword>
<dbReference type="GO" id="GO:0006430">
    <property type="term" value="P:lysyl-tRNA aminoacylation"/>
    <property type="evidence" value="ECO:0007669"/>
    <property type="project" value="TreeGrafter"/>
</dbReference>
<keyword evidence="1" id="KW-0436">Ligase</keyword>
<dbReference type="EMBL" id="LBQC01000003">
    <property type="protein sequence ID" value="KKP73751.1"/>
    <property type="molecule type" value="Genomic_DNA"/>
</dbReference>
<dbReference type="Gene3D" id="3.30.930.10">
    <property type="entry name" value="Bira Bifunctional Protein, Domain 2"/>
    <property type="match status" value="1"/>
</dbReference>
<dbReference type="InterPro" id="IPR045864">
    <property type="entry name" value="aa-tRNA-synth_II/BPL/LPL"/>
</dbReference>
<evidence type="ECO:0000256" key="1">
    <source>
        <dbReference type="ARBA" id="ARBA00022598"/>
    </source>
</evidence>
<proteinExistence type="predicted"/>
<gene>
    <name evidence="5" type="ORF">UR68_C0003G0046</name>
</gene>
<dbReference type="PANTHER" id="PTHR42918">
    <property type="entry name" value="LYSYL-TRNA SYNTHETASE"/>
    <property type="match status" value="1"/>
</dbReference>
<dbReference type="Pfam" id="PF00152">
    <property type="entry name" value="tRNA-synt_2"/>
    <property type="match status" value="1"/>
</dbReference>
<keyword evidence="5" id="KW-0030">Aminoacyl-tRNA synthetase</keyword>